<accession>A0A430AZ71</accession>
<keyword evidence="3" id="KW-1185">Reference proteome</keyword>
<sequence length="291" mass="33834">MRHSGDIFHRIRQNKGLTAKEVAGDIVSPQFLRKFETNVSDISFNNLLKLLVRMDTTMLEFISETGNALDVWLTAVEDELDNAFNSGNSFLLKKFIEENDSQYAETGEKRFFLISLVGKQYYDYSFPPVYHADTEPLLAHLRKIEQWGKFELFLGTYMYFLFDDDEAYVYAMQLLKRRHPSADMNHWRNDLALHFALKLIKNSKLGHAEKILDIYFTNIASQQQTHNIHFDLFARFVQGILQMKDGHQQGAAQVEEILRIFHDVLGYVNYANKLNALYIYFKTNDAACSDS</sequence>
<dbReference type="GO" id="GO:0003677">
    <property type="term" value="F:DNA binding"/>
    <property type="evidence" value="ECO:0007669"/>
    <property type="project" value="InterPro"/>
</dbReference>
<dbReference type="NCBIfam" id="TIGR01716">
    <property type="entry name" value="RGG_Cterm"/>
    <property type="match status" value="1"/>
</dbReference>
<dbReference type="SMART" id="SM00530">
    <property type="entry name" value="HTH_XRE"/>
    <property type="match status" value="1"/>
</dbReference>
<evidence type="ECO:0000313" key="3">
    <source>
        <dbReference type="Proteomes" id="UP000286773"/>
    </source>
</evidence>
<organism evidence="2 3">
    <name type="scientific">Vagococcus acidifermentans</name>
    <dbReference type="NCBI Taxonomy" id="564710"/>
    <lineage>
        <taxon>Bacteria</taxon>
        <taxon>Bacillati</taxon>
        <taxon>Bacillota</taxon>
        <taxon>Bacilli</taxon>
        <taxon>Lactobacillales</taxon>
        <taxon>Enterococcaceae</taxon>
        <taxon>Vagococcus</taxon>
    </lineage>
</organism>
<dbReference type="CDD" id="cd00093">
    <property type="entry name" value="HTH_XRE"/>
    <property type="match status" value="1"/>
</dbReference>
<protein>
    <recommendedName>
        <fullName evidence="1">HTH cro/C1-type domain-containing protein</fullName>
    </recommendedName>
</protein>
<feature type="domain" description="HTH cro/C1-type" evidence="1">
    <location>
        <begin position="10"/>
        <end position="61"/>
    </location>
</feature>
<dbReference type="EMBL" id="NGKC01000003">
    <property type="protein sequence ID" value="RSU13335.1"/>
    <property type="molecule type" value="Genomic_DNA"/>
</dbReference>
<dbReference type="AlphaFoldDB" id="A0A430AZ71"/>
<name>A0A430AZ71_9ENTE</name>
<evidence type="ECO:0000313" key="2">
    <source>
        <dbReference type="EMBL" id="RSU13335.1"/>
    </source>
</evidence>
<dbReference type="InterPro" id="IPR010057">
    <property type="entry name" value="Transcription_activator_Rgg_C"/>
</dbReference>
<dbReference type="Proteomes" id="UP000286773">
    <property type="component" value="Unassembled WGS sequence"/>
</dbReference>
<dbReference type="OrthoDB" id="2185502at2"/>
<dbReference type="PROSITE" id="PS50943">
    <property type="entry name" value="HTH_CROC1"/>
    <property type="match status" value="1"/>
</dbReference>
<dbReference type="InterPro" id="IPR053163">
    <property type="entry name" value="HTH-type_regulator_Rgg"/>
</dbReference>
<reference evidence="2 3" key="1">
    <citation type="submission" date="2017-05" db="EMBL/GenBank/DDBJ databases">
        <title>Vagococcus spp. assemblies.</title>
        <authorList>
            <person name="Gulvik C.A."/>
        </authorList>
    </citation>
    <scope>NUCLEOTIDE SEQUENCE [LARGE SCALE GENOMIC DNA]</scope>
    <source>
        <strain evidence="2 3">LMG 24798</strain>
    </source>
</reference>
<dbReference type="Gene3D" id="1.25.40.10">
    <property type="entry name" value="Tetratricopeptide repeat domain"/>
    <property type="match status" value="1"/>
</dbReference>
<comment type="caution">
    <text evidence="2">The sequence shown here is derived from an EMBL/GenBank/DDBJ whole genome shotgun (WGS) entry which is preliminary data.</text>
</comment>
<dbReference type="PANTHER" id="PTHR37038">
    <property type="entry name" value="TRANSCRIPTIONAL REGULATOR-RELATED"/>
    <property type="match status" value="1"/>
</dbReference>
<dbReference type="Pfam" id="PF01381">
    <property type="entry name" value="HTH_3"/>
    <property type="match status" value="1"/>
</dbReference>
<gene>
    <name evidence="2" type="ORF">CBF27_03915</name>
</gene>
<dbReference type="Pfam" id="PF21259">
    <property type="entry name" value="Rgg_C"/>
    <property type="match status" value="1"/>
</dbReference>
<dbReference type="InterPro" id="IPR001387">
    <property type="entry name" value="Cro/C1-type_HTH"/>
</dbReference>
<proteinExistence type="predicted"/>
<dbReference type="SUPFAM" id="SSF47413">
    <property type="entry name" value="lambda repressor-like DNA-binding domains"/>
    <property type="match status" value="1"/>
</dbReference>
<dbReference type="InterPro" id="IPR011990">
    <property type="entry name" value="TPR-like_helical_dom_sf"/>
</dbReference>
<evidence type="ECO:0000259" key="1">
    <source>
        <dbReference type="PROSITE" id="PS50943"/>
    </source>
</evidence>
<dbReference type="InterPro" id="IPR010982">
    <property type="entry name" value="Lambda_DNA-bd_dom_sf"/>
</dbReference>
<dbReference type="RefSeq" id="WP_126812633.1">
    <property type="nucleotide sequence ID" value="NZ_NGKC01000003.1"/>
</dbReference>